<keyword evidence="1" id="KW-0812">Transmembrane</keyword>
<evidence type="ECO:0000313" key="2">
    <source>
        <dbReference type="EMBL" id="KAJ9598639.1"/>
    </source>
</evidence>
<keyword evidence="1" id="KW-1133">Transmembrane helix</keyword>
<accession>A0AAD8AGL0</accession>
<evidence type="ECO:0000313" key="3">
    <source>
        <dbReference type="Proteomes" id="UP001233999"/>
    </source>
</evidence>
<dbReference type="EMBL" id="JASPKZ010001200">
    <property type="protein sequence ID" value="KAJ9598639.1"/>
    <property type="molecule type" value="Genomic_DNA"/>
</dbReference>
<dbReference type="AlphaFoldDB" id="A0AAD8AGL0"/>
<proteinExistence type="predicted"/>
<comment type="caution">
    <text evidence="2">The sequence shown here is derived from an EMBL/GenBank/DDBJ whole genome shotgun (WGS) entry which is preliminary data.</text>
</comment>
<feature type="non-terminal residue" evidence="2">
    <location>
        <position position="84"/>
    </location>
</feature>
<sequence length="84" mass="9863">PIKRRGFSLRDCNKRRYTAAAVGVVLAIFYFFSLHNYFHVLCLVPSSIRARSGKTCRLKHGLRCAEDQFHPLNLRWKISHIYKI</sequence>
<feature type="transmembrane region" description="Helical" evidence="1">
    <location>
        <begin position="20"/>
        <end position="38"/>
    </location>
</feature>
<reference evidence="2" key="2">
    <citation type="submission" date="2023-05" db="EMBL/GenBank/DDBJ databases">
        <authorList>
            <person name="Fouks B."/>
        </authorList>
    </citation>
    <scope>NUCLEOTIDE SEQUENCE</scope>
    <source>
        <strain evidence="2">Stay&amp;Tobe</strain>
        <tissue evidence="2">Testes</tissue>
    </source>
</reference>
<protein>
    <submittedName>
        <fullName evidence="2">Uncharacterized protein</fullName>
    </submittedName>
</protein>
<dbReference type="Proteomes" id="UP001233999">
    <property type="component" value="Unassembled WGS sequence"/>
</dbReference>
<feature type="non-terminal residue" evidence="2">
    <location>
        <position position="1"/>
    </location>
</feature>
<organism evidence="2 3">
    <name type="scientific">Diploptera punctata</name>
    <name type="common">Pacific beetle cockroach</name>
    <dbReference type="NCBI Taxonomy" id="6984"/>
    <lineage>
        <taxon>Eukaryota</taxon>
        <taxon>Metazoa</taxon>
        <taxon>Ecdysozoa</taxon>
        <taxon>Arthropoda</taxon>
        <taxon>Hexapoda</taxon>
        <taxon>Insecta</taxon>
        <taxon>Pterygota</taxon>
        <taxon>Neoptera</taxon>
        <taxon>Polyneoptera</taxon>
        <taxon>Dictyoptera</taxon>
        <taxon>Blattodea</taxon>
        <taxon>Blaberoidea</taxon>
        <taxon>Blaberidae</taxon>
        <taxon>Diplopterinae</taxon>
        <taxon>Diploptera</taxon>
    </lineage>
</organism>
<name>A0AAD8AGL0_DIPPU</name>
<keyword evidence="3" id="KW-1185">Reference proteome</keyword>
<gene>
    <name evidence="2" type="ORF">L9F63_010654</name>
</gene>
<keyword evidence="1" id="KW-0472">Membrane</keyword>
<reference evidence="2" key="1">
    <citation type="journal article" date="2023" name="IScience">
        <title>Live-bearing cockroach genome reveals convergent evolutionary mechanisms linked to viviparity in insects and beyond.</title>
        <authorList>
            <person name="Fouks B."/>
            <person name="Harrison M.C."/>
            <person name="Mikhailova A.A."/>
            <person name="Marchal E."/>
            <person name="English S."/>
            <person name="Carruthers M."/>
            <person name="Jennings E.C."/>
            <person name="Chiamaka E.L."/>
            <person name="Frigard R.A."/>
            <person name="Pippel M."/>
            <person name="Attardo G.M."/>
            <person name="Benoit J.B."/>
            <person name="Bornberg-Bauer E."/>
            <person name="Tobe S.S."/>
        </authorList>
    </citation>
    <scope>NUCLEOTIDE SEQUENCE</scope>
    <source>
        <strain evidence="2">Stay&amp;Tobe</strain>
    </source>
</reference>
<evidence type="ECO:0000256" key="1">
    <source>
        <dbReference type="SAM" id="Phobius"/>
    </source>
</evidence>